<feature type="compositionally biased region" description="Low complexity" evidence="1">
    <location>
        <begin position="128"/>
        <end position="138"/>
    </location>
</feature>
<evidence type="ECO:0000256" key="1">
    <source>
        <dbReference type="SAM" id="MobiDB-lite"/>
    </source>
</evidence>
<dbReference type="Pfam" id="PF09346">
    <property type="entry name" value="SMI1_KNR4"/>
    <property type="match status" value="1"/>
</dbReference>
<evidence type="ECO:0000313" key="4">
    <source>
        <dbReference type="Proteomes" id="UP000199155"/>
    </source>
</evidence>
<feature type="region of interest" description="Disordered" evidence="1">
    <location>
        <begin position="120"/>
        <end position="140"/>
    </location>
</feature>
<evidence type="ECO:0000313" key="3">
    <source>
        <dbReference type="EMBL" id="SDK76219.1"/>
    </source>
</evidence>
<feature type="domain" description="Knr4/Smi1-like" evidence="2">
    <location>
        <begin position="154"/>
        <end position="301"/>
    </location>
</feature>
<dbReference type="STRING" id="417292.SAMN05421806_111207"/>
<gene>
    <name evidence="3" type="ORF">SAMN05421806_111207</name>
</gene>
<evidence type="ECO:0000259" key="2">
    <source>
        <dbReference type="SMART" id="SM00860"/>
    </source>
</evidence>
<sequence>MSEPSPLARIRRFATWEPLLRLLWEANEEQLARPGGQVTGQVGTWGYSVPLGGAGSDLMRDLGRMLAQAGLEEIAFVAETSAEGRAVLRLMDPNSAVSPGIGSVHPGSLILVEGALPEPWRRRPDPSPGAAPDASADPVRLERVLRERLPGAEGAGEEELAAAEERLGLELPAELKALYRVVSGRWTGPEGDHEEMYRQEMAVGCELFPPDRIHRADPSTRPAPWEHGAMVAVGTAADDAVQDLVGSPGWLVFGDTGGGDRIAVDLTPGPRGHLGQIIVIGHEFHHGAGLVAPSLTAMVCEEPSRGGGAGTPGPSAVAYVNHRGVQSIEEAAHPGLEVLSIGVWGGEPFRLGPVLGLPRLRTLSAFPGTLADPLEIGQLAHLEFLELSPEDWRILLDAKAVPPSLKACSVATRMHHRPLEIAELSSEILALWGRDPITWTVLEGDLVR</sequence>
<dbReference type="SMART" id="SM00860">
    <property type="entry name" value="SMI1_KNR4"/>
    <property type="match status" value="1"/>
</dbReference>
<organism evidence="3 4">
    <name type="scientific">Streptomyces indicus</name>
    <dbReference type="NCBI Taxonomy" id="417292"/>
    <lineage>
        <taxon>Bacteria</taxon>
        <taxon>Bacillati</taxon>
        <taxon>Actinomycetota</taxon>
        <taxon>Actinomycetes</taxon>
        <taxon>Kitasatosporales</taxon>
        <taxon>Streptomycetaceae</taxon>
        <taxon>Streptomyces</taxon>
    </lineage>
</organism>
<dbReference type="Proteomes" id="UP000199155">
    <property type="component" value="Unassembled WGS sequence"/>
</dbReference>
<protein>
    <submittedName>
        <fullName evidence="3">SMI1 / KNR4 family (SUKH-1)</fullName>
    </submittedName>
</protein>
<keyword evidence="4" id="KW-1185">Reference proteome</keyword>
<dbReference type="InterPro" id="IPR037883">
    <property type="entry name" value="Knr4/Smi1-like_sf"/>
</dbReference>
<dbReference type="SUPFAM" id="SSF160631">
    <property type="entry name" value="SMI1/KNR4-like"/>
    <property type="match status" value="1"/>
</dbReference>
<name>A0A1G9EJE4_9ACTN</name>
<reference evidence="3 4" key="1">
    <citation type="submission" date="2016-10" db="EMBL/GenBank/DDBJ databases">
        <authorList>
            <person name="de Groot N.N."/>
        </authorList>
    </citation>
    <scope>NUCLEOTIDE SEQUENCE [LARGE SCALE GENOMIC DNA]</scope>
    <source>
        <strain evidence="3 4">CGMCC 4.5727</strain>
    </source>
</reference>
<dbReference type="EMBL" id="FNFF01000011">
    <property type="protein sequence ID" value="SDK76219.1"/>
    <property type="molecule type" value="Genomic_DNA"/>
</dbReference>
<accession>A0A1G9EJE4</accession>
<proteinExistence type="predicted"/>
<dbReference type="AlphaFoldDB" id="A0A1G9EJE4"/>
<dbReference type="InterPro" id="IPR018958">
    <property type="entry name" value="Knr4/Smi1-like_dom"/>
</dbReference>